<reference evidence="2 3" key="1">
    <citation type="submission" date="2024-11" db="EMBL/GenBank/DDBJ databases">
        <title>Chromosome-level genome assembly of the freshwater bivalve Anodonta woodiana.</title>
        <authorList>
            <person name="Chen X."/>
        </authorList>
    </citation>
    <scope>NUCLEOTIDE SEQUENCE [LARGE SCALE GENOMIC DNA]</scope>
    <source>
        <strain evidence="2">MN2024</strain>
        <tissue evidence="2">Gills</tissue>
    </source>
</reference>
<name>A0ABD3TX74_SINWO</name>
<keyword evidence="3" id="KW-1185">Reference proteome</keyword>
<evidence type="ECO:0000256" key="1">
    <source>
        <dbReference type="SAM" id="MobiDB-lite"/>
    </source>
</evidence>
<protein>
    <recommendedName>
        <fullName evidence="4">BEN domain-containing protein</fullName>
    </recommendedName>
</protein>
<feature type="region of interest" description="Disordered" evidence="1">
    <location>
        <begin position="90"/>
        <end position="127"/>
    </location>
</feature>
<evidence type="ECO:0000313" key="2">
    <source>
        <dbReference type="EMBL" id="KAL3841764.1"/>
    </source>
</evidence>
<sequence>MNLGFLTAAGLSDLLRQEGVSSTGVSSITDNNVTGRMLLDFCEDDIKDLFTVFKDRFLVRKLVRESKTQALPSGLKGPASFANTLQHNQSTTYKFSPPPSSQVSLTDAKLRGSSPGSQRITSPQNLNPIFQRHDDRVYSEGNPWPNVNNLQRQVPINSPVVQRQVTSPIPTNFISRSESGLVSTPIVMQQISHRSTADSTEVMNFKISKVESLQDSVPVKNERAVVILDDDFPKRPPFPSSPVTVSSTSAIGPSPDCAKTQLDYQSKITNEEEHGTSYNTFTNSNQNQESNSGRPSKVLSMEERRAAITEVEFMAIGSSIKQYTAEELLGKKSLRGKPSDAQRLGQVLMRNAAQAAKFWDTAPLLKDIPNYQKEMFSRYVVAAAPQLADYHEVIWAKLRVCLQNRRKYLLDKEVGKRNSKRVQSSFTEDHTDDTSQFVDLTD</sequence>
<organism evidence="2 3">
    <name type="scientific">Sinanodonta woodiana</name>
    <name type="common">Chinese pond mussel</name>
    <name type="synonym">Anodonta woodiana</name>
    <dbReference type="NCBI Taxonomy" id="1069815"/>
    <lineage>
        <taxon>Eukaryota</taxon>
        <taxon>Metazoa</taxon>
        <taxon>Spiralia</taxon>
        <taxon>Lophotrochozoa</taxon>
        <taxon>Mollusca</taxon>
        <taxon>Bivalvia</taxon>
        <taxon>Autobranchia</taxon>
        <taxon>Heteroconchia</taxon>
        <taxon>Palaeoheterodonta</taxon>
        <taxon>Unionida</taxon>
        <taxon>Unionoidea</taxon>
        <taxon>Unionidae</taxon>
        <taxon>Unioninae</taxon>
        <taxon>Sinanodonta</taxon>
    </lineage>
</organism>
<proteinExistence type="predicted"/>
<dbReference type="Proteomes" id="UP001634394">
    <property type="component" value="Unassembled WGS sequence"/>
</dbReference>
<feature type="region of interest" description="Disordered" evidence="1">
    <location>
        <begin position="415"/>
        <end position="442"/>
    </location>
</feature>
<feature type="compositionally biased region" description="Polar residues" evidence="1">
    <location>
        <begin position="114"/>
        <end position="127"/>
    </location>
</feature>
<dbReference type="EMBL" id="JBJQND010000017">
    <property type="protein sequence ID" value="KAL3841764.1"/>
    <property type="molecule type" value="Genomic_DNA"/>
</dbReference>
<accession>A0ABD3TX74</accession>
<evidence type="ECO:0000313" key="3">
    <source>
        <dbReference type="Proteomes" id="UP001634394"/>
    </source>
</evidence>
<feature type="compositionally biased region" description="Polar residues" evidence="1">
    <location>
        <begin position="276"/>
        <end position="294"/>
    </location>
</feature>
<gene>
    <name evidence="2" type="ORF">ACJMK2_019866</name>
</gene>
<feature type="region of interest" description="Disordered" evidence="1">
    <location>
        <begin position="275"/>
        <end position="299"/>
    </location>
</feature>
<evidence type="ECO:0008006" key="4">
    <source>
        <dbReference type="Google" id="ProtNLM"/>
    </source>
</evidence>
<dbReference type="AlphaFoldDB" id="A0ABD3TX74"/>
<comment type="caution">
    <text evidence="2">The sequence shown here is derived from an EMBL/GenBank/DDBJ whole genome shotgun (WGS) entry which is preliminary data.</text>
</comment>